<proteinExistence type="predicted"/>
<dbReference type="STRING" id="59895.A0A103XER9"/>
<evidence type="ECO:0000313" key="1">
    <source>
        <dbReference type="EMBL" id="KVH89361.1"/>
    </source>
</evidence>
<dbReference type="PANTHER" id="PTHR45125:SF3">
    <property type="entry name" value="NO-APICAL-MERISTEM-ASSOCIATED CARBOXY-TERMINAL DOMAIN PROTEIN"/>
    <property type="match status" value="1"/>
</dbReference>
<protein>
    <submittedName>
        <fullName evidence="1">Uncharacterized protein</fullName>
    </submittedName>
</protein>
<reference evidence="1 2" key="1">
    <citation type="journal article" date="2016" name="Sci. Rep.">
        <title>The genome sequence of the outbreeding globe artichoke constructed de novo incorporating a phase-aware low-pass sequencing strategy of F1 progeny.</title>
        <authorList>
            <person name="Scaglione D."/>
            <person name="Reyes-Chin-Wo S."/>
            <person name="Acquadro A."/>
            <person name="Froenicke L."/>
            <person name="Portis E."/>
            <person name="Beitel C."/>
            <person name="Tirone M."/>
            <person name="Mauro R."/>
            <person name="Lo Monaco A."/>
            <person name="Mauromicale G."/>
            <person name="Faccioli P."/>
            <person name="Cattivelli L."/>
            <person name="Rieseberg L."/>
            <person name="Michelmore R."/>
            <person name="Lanteri S."/>
        </authorList>
    </citation>
    <scope>NUCLEOTIDE SEQUENCE [LARGE SCALE GENOMIC DNA]</scope>
    <source>
        <strain evidence="1">2C</strain>
    </source>
</reference>
<sequence length="159" mass="18581">MEDKRSAAEYIKDEDKLLCQVYMQIAQDPIKGVYQTSDQFWSRVEGTYNNEKDTTWTVHPKRSLQSRSLQSRVLLIEKATRKLHACIRQYENRHQSGASNDIIKSNGCCQKIQNLRMVGNLIIFWSIIKEFEKFHDGNTRTKQIPIPIPNRDGFGCVFR</sequence>
<feature type="non-terminal residue" evidence="1">
    <location>
        <position position="159"/>
    </location>
</feature>
<comment type="caution">
    <text evidence="1">The sequence shown here is derived from an EMBL/GenBank/DDBJ whole genome shotgun (WGS) entry which is preliminary data.</text>
</comment>
<dbReference type="EMBL" id="LEKV01005228">
    <property type="protein sequence ID" value="KVH89361.1"/>
    <property type="molecule type" value="Genomic_DNA"/>
</dbReference>
<gene>
    <name evidence="1" type="ORF">Ccrd_008648</name>
</gene>
<dbReference type="PANTHER" id="PTHR45125">
    <property type="entry name" value="F21J9.4-RELATED"/>
    <property type="match status" value="1"/>
</dbReference>
<dbReference type="AlphaFoldDB" id="A0A103XER9"/>
<name>A0A103XER9_CYNCS</name>
<organism evidence="1 2">
    <name type="scientific">Cynara cardunculus var. scolymus</name>
    <name type="common">Globe artichoke</name>
    <name type="synonym">Cynara scolymus</name>
    <dbReference type="NCBI Taxonomy" id="59895"/>
    <lineage>
        <taxon>Eukaryota</taxon>
        <taxon>Viridiplantae</taxon>
        <taxon>Streptophyta</taxon>
        <taxon>Embryophyta</taxon>
        <taxon>Tracheophyta</taxon>
        <taxon>Spermatophyta</taxon>
        <taxon>Magnoliopsida</taxon>
        <taxon>eudicotyledons</taxon>
        <taxon>Gunneridae</taxon>
        <taxon>Pentapetalae</taxon>
        <taxon>asterids</taxon>
        <taxon>campanulids</taxon>
        <taxon>Asterales</taxon>
        <taxon>Asteraceae</taxon>
        <taxon>Carduoideae</taxon>
        <taxon>Cardueae</taxon>
        <taxon>Carduinae</taxon>
        <taxon>Cynara</taxon>
    </lineage>
</organism>
<keyword evidence="2" id="KW-1185">Reference proteome</keyword>
<dbReference type="Gramene" id="KVH89361">
    <property type="protein sequence ID" value="KVH89361"/>
    <property type="gene ID" value="Ccrd_008648"/>
</dbReference>
<accession>A0A103XER9</accession>
<dbReference type="Proteomes" id="UP000243975">
    <property type="component" value="Unassembled WGS sequence"/>
</dbReference>
<evidence type="ECO:0000313" key="2">
    <source>
        <dbReference type="Proteomes" id="UP000243975"/>
    </source>
</evidence>